<dbReference type="AlphaFoldDB" id="A0A2K1IF35"/>
<dbReference type="Proteomes" id="UP000006727">
    <property type="component" value="Chromosome 24"/>
</dbReference>
<dbReference type="Gramene" id="Pp3c24_790V3.1">
    <property type="protein sequence ID" value="Pp3c24_790V3.1"/>
    <property type="gene ID" value="Pp3c24_790"/>
</dbReference>
<evidence type="ECO:0000256" key="1">
    <source>
        <dbReference type="SAM" id="MobiDB-lite"/>
    </source>
</evidence>
<name>A0A2K1IF35_PHYPA</name>
<dbReference type="InParanoid" id="A0A2K1IF35"/>
<dbReference type="PaxDb" id="3218-PP1S268_75V6.1"/>
<reference evidence="2 4" key="2">
    <citation type="journal article" date="2018" name="Plant J.">
        <title>The Physcomitrella patens chromosome-scale assembly reveals moss genome structure and evolution.</title>
        <authorList>
            <person name="Lang D."/>
            <person name="Ullrich K.K."/>
            <person name="Murat F."/>
            <person name="Fuchs J."/>
            <person name="Jenkins J."/>
            <person name="Haas F.B."/>
            <person name="Piednoel M."/>
            <person name="Gundlach H."/>
            <person name="Van Bel M."/>
            <person name="Meyberg R."/>
            <person name="Vives C."/>
            <person name="Morata J."/>
            <person name="Symeonidi A."/>
            <person name="Hiss M."/>
            <person name="Muchero W."/>
            <person name="Kamisugi Y."/>
            <person name="Saleh O."/>
            <person name="Blanc G."/>
            <person name="Decker E.L."/>
            <person name="van Gessel N."/>
            <person name="Grimwood J."/>
            <person name="Hayes R.D."/>
            <person name="Graham S.W."/>
            <person name="Gunter L.E."/>
            <person name="McDaniel S.F."/>
            <person name="Hoernstein S.N.W."/>
            <person name="Larsson A."/>
            <person name="Li F.W."/>
            <person name="Perroud P.F."/>
            <person name="Phillips J."/>
            <person name="Ranjan P."/>
            <person name="Rokshar D.S."/>
            <person name="Rothfels C.J."/>
            <person name="Schneider L."/>
            <person name="Shu S."/>
            <person name="Stevenson D.W."/>
            <person name="Thummler F."/>
            <person name="Tillich M."/>
            <person name="Villarreal Aguilar J.C."/>
            <person name="Widiez T."/>
            <person name="Wong G.K."/>
            <person name="Wymore A."/>
            <person name="Zhang Y."/>
            <person name="Zimmer A.D."/>
            <person name="Quatrano R.S."/>
            <person name="Mayer K.F.X."/>
            <person name="Goodstein D."/>
            <person name="Casacuberta J.M."/>
            <person name="Vandepoele K."/>
            <person name="Reski R."/>
            <person name="Cuming A.C."/>
            <person name="Tuskan G.A."/>
            <person name="Maumus F."/>
            <person name="Salse J."/>
            <person name="Schmutz J."/>
            <person name="Rensing S.A."/>
        </authorList>
    </citation>
    <scope>NUCLEOTIDE SEQUENCE [LARGE SCALE GENOMIC DNA]</scope>
    <source>
        <strain evidence="3 4">cv. Gransden 2004</strain>
    </source>
</reference>
<evidence type="ECO:0000313" key="4">
    <source>
        <dbReference type="Proteomes" id="UP000006727"/>
    </source>
</evidence>
<accession>A0A2K1IF35</accession>
<proteinExistence type="predicted"/>
<gene>
    <name evidence="2" type="ORF">PHYPA_028479</name>
</gene>
<sequence>MKLSTVLSKDPQLWFRALSSRLALICNGKFCRRECGIVVLRKHHVSDLQWPRCQLPRLQQQQQQQQRMLLSITAQFEALAGVKSRPSFGTDQTQPRPDAARSVSAREVPKRCSACPLLRA</sequence>
<dbReference type="EnsemblPlants" id="Pp3c24_790V3.1">
    <property type="protein sequence ID" value="Pp3c24_790V3.1"/>
    <property type="gene ID" value="Pp3c24_790"/>
</dbReference>
<reference evidence="2 4" key="1">
    <citation type="journal article" date="2008" name="Science">
        <title>The Physcomitrella genome reveals evolutionary insights into the conquest of land by plants.</title>
        <authorList>
            <person name="Rensing S."/>
            <person name="Lang D."/>
            <person name="Zimmer A."/>
            <person name="Terry A."/>
            <person name="Salamov A."/>
            <person name="Shapiro H."/>
            <person name="Nishiyama T."/>
            <person name="Perroud P.-F."/>
            <person name="Lindquist E."/>
            <person name="Kamisugi Y."/>
            <person name="Tanahashi T."/>
            <person name="Sakakibara K."/>
            <person name="Fujita T."/>
            <person name="Oishi K."/>
            <person name="Shin-I T."/>
            <person name="Kuroki Y."/>
            <person name="Toyoda A."/>
            <person name="Suzuki Y."/>
            <person name="Hashimoto A."/>
            <person name="Yamaguchi K."/>
            <person name="Sugano A."/>
            <person name="Kohara Y."/>
            <person name="Fujiyama A."/>
            <person name="Anterola A."/>
            <person name="Aoki S."/>
            <person name="Ashton N."/>
            <person name="Barbazuk W.B."/>
            <person name="Barker E."/>
            <person name="Bennetzen J."/>
            <person name="Bezanilla M."/>
            <person name="Blankenship R."/>
            <person name="Cho S.H."/>
            <person name="Dutcher S."/>
            <person name="Estelle M."/>
            <person name="Fawcett J.A."/>
            <person name="Gundlach H."/>
            <person name="Hanada K."/>
            <person name="Heyl A."/>
            <person name="Hicks K.A."/>
            <person name="Hugh J."/>
            <person name="Lohr M."/>
            <person name="Mayer K."/>
            <person name="Melkozernov A."/>
            <person name="Murata T."/>
            <person name="Nelson D."/>
            <person name="Pils B."/>
            <person name="Prigge M."/>
            <person name="Reiss B."/>
            <person name="Renner T."/>
            <person name="Rombauts S."/>
            <person name="Rushton P."/>
            <person name="Sanderfoot A."/>
            <person name="Schween G."/>
            <person name="Shiu S.-H."/>
            <person name="Stueber K."/>
            <person name="Theodoulou F.L."/>
            <person name="Tu H."/>
            <person name="Van de Peer Y."/>
            <person name="Verrier P.J."/>
            <person name="Waters E."/>
            <person name="Wood A."/>
            <person name="Yang L."/>
            <person name="Cove D."/>
            <person name="Cuming A."/>
            <person name="Hasebe M."/>
            <person name="Lucas S."/>
            <person name="Mishler D.B."/>
            <person name="Reski R."/>
            <person name="Grigoriev I."/>
            <person name="Quatrano R.S."/>
            <person name="Boore J.L."/>
        </authorList>
    </citation>
    <scope>NUCLEOTIDE SEQUENCE [LARGE SCALE GENOMIC DNA]</scope>
    <source>
        <strain evidence="3 4">cv. Gransden 2004</strain>
    </source>
</reference>
<evidence type="ECO:0000313" key="2">
    <source>
        <dbReference type="EMBL" id="PNR27887.1"/>
    </source>
</evidence>
<dbReference type="EnsemblPlants" id="Pp3c24_790V3.2">
    <property type="protein sequence ID" value="Pp3c24_790V3.2"/>
    <property type="gene ID" value="Pp3c24_790"/>
</dbReference>
<feature type="region of interest" description="Disordered" evidence="1">
    <location>
        <begin position="84"/>
        <end position="107"/>
    </location>
</feature>
<reference evidence="3" key="3">
    <citation type="submission" date="2020-12" db="UniProtKB">
        <authorList>
            <consortium name="EnsemblPlants"/>
        </authorList>
    </citation>
    <scope>IDENTIFICATION</scope>
</reference>
<dbReference type="EMBL" id="ABEU02000024">
    <property type="protein sequence ID" value="PNR27887.1"/>
    <property type="molecule type" value="Genomic_DNA"/>
</dbReference>
<keyword evidence="4" id="KW-1185">Reference proteome</keyword>
<protein>
    <submittedName>
        <fullName evidence="2 3">Uncharacterized protein</fullName>
    </submittedName>
</protein>
<evidence type="ECO:0000313" key="3">
    <source>
        <dbReference type="EnsemblPlants" id="Pp3c24_790V3.1"/>
    </source>
</evidence>
<dbReference type="Gramene" id="Pp3c24_790V3.2">
    <property type="protein sequence ID" value="Pp3c24_790V3.2"/>
    <property type="gene ID" value="Pp3c24_790"/>
</dbReference>
<organism evidence="2">
    <name type="scientific">Physcomitrium patens</name>
    <name type="common">Spreading-leaved earth moss</name>
    <name type="synonym">Physcomitrella patens</name>
    <dbReference type="NCBI Taxonomy" id="3218"/>
    <lineage>
        <taxon>Eukaryota</taxon>
        <taxon>Viridiplantae</taxon>
        <taxon>Streptophyta</taxon>
        <taxon>Embryophyta</taxon>
        <taxon>Bryophyta</taxon>
        <taxon>Bryophytina</taxon>
        <taxon>Bryopsida</taxon>
        <taxon>Funariidae</taxon>
        <taxon>Funariales</taxon>
        <taxon>Funariaceae</taxon>
        <taxon>Physcomitrium</taxon>
    </lineage>
</organism>